<dbReference type="CDD" id="cd09917">
    <property type="entry name" value="F-box_SF"/>
    <property type="match status" value="1"/>
</dbReference>
<dbReference type="Proteomes" id="UP001185135">
    <property type="component" value="Segment"/>
</dbReference>
<feature type="domain" description="F-box" evidence="1">
    <location>
        <begin position="7"/>
        <end position="42"/>
    </location>
</feature>
<sequence>MDCYGLSLPVEIMCIVLDHLPNPWWVAAACTCRRWRSCARTAWLLLRRDMICGPLPELDHTLNASVLGGYVGAAMWAAGVVGADLGATHSATEWMASTLPRSWQETVTKAILTGRDDIVSWIAQYGLYAQRRLVPEIAAAHGRIDCIERLPPDVQTIWTCRVLPCALAHGDARCVDMLLANAHVPVEPQAAYIAAITMPQYVDAILLRVRPSRWRGNDIDDAVRWLATQNPPFHGLSSTRVVGPRWLRHETTIPDNEAWSWPPMRRLNPDDLLAGGALADYFDLDRGSAPARQYIRHLLRPLHMDEASDKAIWRILRHHVRLPTLQDRSNGCMGIRVNSIAYIFSPDDSDNSE</sequence>
<proteinExistence type="predicted"/>
<evidence type="ECO:0000313" key="2">
    <source>
        <dbReference type="EMBL" id="WBR14851.1"/>
    </source>
</evidence>
<dbReference type="SUPFAM" id="SSF81383">
    <property type="entry name" value="F-box domain"/>
    <property type="match status" value="1"/>
</dbReference>
<dbReference type="Pfam" id="PF12937">
    <property type="entry name" value="F-box-like"/>
    <property type="match status" value="1"/>
</dbReference>
<evidence type="ECO:0000259" key="1">
    <source>
        <dbReference type="Pfam" id="PF12937"/>
    </source>
</evidence>
<dbReference type="InterPro" id="IPR001810">
    <property type="entry name" value="F-box_dom"/>
</dbReference>
<protein>
    <submittedName>
        <fullName evidence="2">F-box domain-containing protein</fullName>
    </submittedName>
</protein>
<evidence type="ECO:0000313" key="3">
    <source>
        <dbReference type="Proteomes" id="UP001185135"/>
    </source>
</evidence>
<reference evidence="2" key="1">
    <citation type="submission" date="2022-06" db="EMBL/GenBank/DDBJ databases">
        <authorList>
            <person name="Legendre M."/>
            <person name="Claverie J.-M."/>
            <person name="Alempic J.-M."/>
            <person name="Abergel C."/>
        </authorList>
    </citation>
    <scope>NUCLEOTIDE SEQUENCE</scope>
    <source>
        <strain evidence="2">Kuranda</strain>
    </source>
</reference>
<dbReference type="EMBL" id="ON887157">
    <property type="protein sequence ID" value="WBR14851.1"/>
    <property type="molecule type" value="Genomic_DNA"/>
</dbReference>
<dbReference type="InterPro" id="IPR036047">
    <property type="entry name" value="F-box-like_dom_sf"/>
</dbReference>
<name>A0AA95J7Z1_9VIRU</name>
<accession>A0AA95J7Z1</accession>
<gene>
    <name evidence="2" type="ORF">pkur_cds_677</name>
</gene>
<organism evidence="2 3">
    <name type="scientific">Pandoravirus kuranda</name>
    <dbReference type="NCBI Taxonomy" id="3019033"/>
    <lineage>
        <taxon>Viruses</taxon>
        <taxon>Pandoravirus</taxon>
    </lineage>
</organism>